<evidence type="ECO:0000313" key="2">
    <source>
        <dbReference type="Proteomes" id="UP000728032"/>
    </source>
</evidence>
<dbReference type="Proteomes" id="UP000728032">
    <property type="component" value="Unassembled WGS sequence"/>
</dbReference>
<feature type="non-terminal residue" evidence="1">
    <location>
        <position position="219"/>
    </location>
</feature>
<dbReference type="AlphaFoldDB" id="A0A7R9QY06"/>
<reference evidence="1" key="1">
    <citation type="submission" date="2020-11" db="EMBL/GenBank/DDBJ databases">
        <authorList>
            <person name="Tran Van P."/>
        </authorList>
    </citation>
    <scope>NUCLEOTIDE SEQUENCE</scope>
</reference>
<gene>
    <name evidence="1" type="ORF">ONB1V03_LOCUS19195</name>
</gene>
<organism evidence="1">
    <name type="scientific">Oppiella nova</name>
    <dbReference type="NCBI Taxonomy" id="334625"/>
    <lineage>
        <taxon>Eukaryota</taxon>
        <taxon>Metazoa</taxon>
        <taxon>Ecdysozoa</taxon>
        <taxon>Arthropoda</taxon>
        <taxon>Chelicerata</taxon>
        <taxon>Arachnida</taxon>
        <taxon>Acari</taxon>
        <taxon>Acariformes</taxon>
        <taxon>Sarcoptiformes</taxon>
        <taxon>Oribatida</taxon>
        <taxon>Brachypylina</taxon>
        <taxon>Oppioidea</taxon>
        <taxon>Oppiidae</taxon>
        <taxon>Oppiella</taxon>
    </lineage>
</organism>
<accession>A0A7R9QY06</accession>
<protein>
    <submittedName>
        <fullName evidence="1">Uncharacterized protein</fullName>
    </submittedName>
</protein>
<proteinExistence type="predicted"/>
<dbReference type="EMBL" id="CAJPVJ010028661">
    <property type="protein sequence ID" value="CAG2179771.1"/>
    <property type="molecule type" value="Genomic_DNA"/>
</dbReference>
<dbReference type="EMBL" id="OC943486">
    <property type="protein sequence ID" value="CAD7662635.1"/>
    <property type="molecule type" value="Genomic_DNA"/>
</dbReference>
<name>A0A7R9QY06_9ACAR</name>
<evidence type="ECO:0000313" key="1">
    <source>
        <dbReference type="EMBL" id="CAD7662635.1"/>
    </source>
</evidence>
<keyword evidence="2" id="KW-1185">Reference proteome</keyword>
<sequence>MSLHFEMSVQWMSTESDVDSTPTLLKRPLDEEINDGPIRKCLKLGDQCLDNDFDTTCIDRQTILANISHTLRQFVCVRREALEFSFIPSLDDILIRHLNTNTLSLVTAEIPAPNNYRQTIVNWMSIHRIKWAQELALVDTMAGRLAFIDCLAKLSKNVFDVCDSIASNRATHPALKQLKQNRQLVTVTDNEDFVDKLMREFDSLLMNWYEWTQSVHHLI</sequence>